<sequence>MVADKLRDRLIFIERANDQVEAFESSSMSINKLTIPITRVKTDRYENVYKAPSKNKRKYSMKVMRNIKSQIYELVKTNDPSENIHVVDYESNETLENERHLLAIDICLLLPLLIYYFIFQNRHLRVLSI</sequence>
<accession>A0ABU0ANZ9</accession>
<evidence type="ECO:0000313" key="3">
    <source>
        <dbReference type="Proteomes" id="UP001238088"/>
    </source>
</evidence>
<dbReference type="RefSeq" id="WP_307478514.1">
    <property type="nucleotide sequence ID" value="NZ_JAUSUB010000031.1"/>
</dbReference>
<keyword evidence="1" id="KW-1133">Transmembrane helix</keyword>
<organism evidence="2 3">
    <name type="scientific">Cytobacillus purgationiresistens</name>
    <dbReference type="NCBI Taxonomy" id="863449"/>
    <lineage>
        <taxon>Bacteria</taxon>
        <taxon>Bacillati</taxon>
        <taxon>Bacillota</taxon>
        <taxon>Bacilli</taxon>
        <taxon>Bacillales</taxon>
        <taxon>Bacillaceae</taxon>
        <taxon>Cytobacillus</taxon>
    </lineage>
</organism>
<protein>
    <submittedName>
        <fullName evidence="2">Uncharacterized protein</fullName>
    </submittedName>
</protein>
<proteinExistence type="predicted"/>
<name>A0ABU0ANZ9_9BACI</name>
<keyword evidence="1" id="KW-0812">Transmembrane</keyword>
<reference evidence="2 3" key="1">
    <citation type="submission" date="2023-07" db="EMBL/GenBank/DDBJ databases">
        <title>Genomic Encyclopedia of Type Strains, Phase IV (KMG-IV): sequencing the most valuable type-strain genomes for metagenomic binning, comparative biology and taxonomic classification.</title>
        <authorList>
            <person name="Goeker M."/>
        </authorList>
    </citation>
    <scope>NUCLEOTIDE SEQUENCE [LARGE SCALE GENOMIC DNA]</scope>
    <source>
        <strain evidence="2 3">DSM 23494</strain>
    </source>
</reference>
<comment type="caution">
    <text evidence="2">The sequence shown here is derived from an EMBL/GenBank/DDBJ whole genome shotgun (WGS) entry which is preliminary data.</text>
</comment>
<dbReference type="Proteomes" id="UP001238088">
    <property type="component" value="Unassembled WGS sequence"/>
</dbReference>
<gene>
    <name evidence="2" type="ORF">J2S17_004881</name>
</gene>
<keyword evidence="1" id="KW-0472">Membrane</keyword>
<dbReference type="EMBL" id="JAUSUB010000031">
    <property type="protein sequence ID" value="MDQ0272987.1"/>
    <property type="molecule type" value="Genomic_DNA"/>
</dbReference>
<keyword evidence="3" id="KW-1185">Reference proteome</keyword>
<evidence type="ECO:0000256" key="1">
    <source>
        <dbReference type="SAM" id="Phobius"/>
    </source>
</evidence>
<feature type="transmembrane region" description="Helical" evidence="1">
    <location>
        <begin position="101"/>
        <end position="119"/>
    </location>
</feature>
<evidence type="ECO:0000313" key="2">
    <source>
        <dbReference type="EMBL" id="MDQ0272987.1"/>
    </source>
</evidence>